<organism evidence="2 3">
    <name type="scientific">Microbacterium ureisolvens</name>
    <dbReference type="NCBI Taxonomy" id="2781186"/>
    <lineage>
        <taxon>Bacteria</taxon>
        <taxon>Bacillati</taxon>
        <taxon>Actinomycetota</taxon>
        <taxon>Actinomycetes</taxon>
        <taxon>Micrococcales</taxon>
        <taxon>Microbacteriaceae</taxon>
        <taxon>Microbacterium</taxon>
    </lineage>
</organism>
<dbReference type="Proteomes" id="UP000777440">
    <property type="component" value="Unassembled WGS sequence"/>
</dbReference>
<comment type="caution">
    <text evidence="2">The sequence shown here is derived from an EMBL/GenBank/DDBJ whole genome shotgun (WGS) entry which is preliminary data.</text>
</comment>
<reference evidence="2 3" key="1">
    <citation type="journal article" date="2021" name="MBio">
        <title>Poor Competitiveness of Bradyrhizobium in Pigeon Pea Root Colonization in Indian Soils.</title>
        <authorList>
            <person name="Chalasani D."/>
            <person name="Basu A."/>
            <person name="Pullabhotla S.V.S.R.N."/>
            <person name="Jorrin B."/>
            <person name="Neal A.L."/>
            <person name="Poole P.S."/>
            <person name="Podile A.R."/>
            <person name="Tkacz A."/>
        </authorList>
    </citation>
    <scope>NUCLEOTIDE SEQUENCE [LARGE SCALE GENOMIC DNA]</scope>
    <source>
        <strain evidence="2 3">HU12</strain>
    </source>
</reference>
<feature type="domain" description="Carboxymuconolactone decarboxylase-like" evidence="1">
    <location>
        <begin position="47"/>
        <end position="114"/>
    </location>
</feature>
<gene>
    <name evidence="2" type="ORF">JNB61_16050</name>
</gene>
<accession>A0ABS7I375</accession>
<evidence type="ECO:0000259" key="1">
    <source>
        <dbReference type="Pfam" id="PF02627"/>
    </source>
</evidence>
<keyword evidence="3" id="KW-1185">Reference proteome</keyword>
<dbReference type="InterPro" id="IPR003779">
    <property type="entry name" value="CMD-like"/>
</dbReference>
<sequence length="131" mass="14022">MVRRHPPPCELRTILWLVREGGRPALDGPELLRRFCIGDPSLADDSGELWSRCLDHRTRDLVRIGALIAMSAPDVSLRSAIDDALSAGAAAEEIIAVMDGLVTVVGLPRAVAAAPRIASALGYAEDLQDDL</sequence>
<dbReference type="EMBL" id="JAEUAX010000010">
    <property type="protein sequence ID" value="MBW9111290.1"/>
    <property type="molecule type" value="Genomic_DNA"/>
</dbReference>
<dbReference type="SUPFAM" id="SSF69118">
    <property type="entry name" value="AhpD-like"/>
    <property type="match status" value="1"/>
</dbReference>
<dbReference type="RefSeq" id="WP_159842289.1">
    <property type="nucleotide sequence ID" value="NZ_JAEUAX010000010.1"/>
</dbReference>
<dbReference type="Gene3D" id="1.20.1290.10">
    <property type="entry name" value="AhpD-like"/>
    <property type="match status" value="1"/>
</dbReference>
<dbReference type="InterPro" id="IPR029032">
    <property type="entry name" value="AhpD-like"/>
</dbReference>
<dbReference type="Pfam" id="PF02627">
    <property type="entry name" value="CMD"/>
    <property type="match status" value="1"/>
</dbReference>
<evidence type="ECO:0000313" key="3">
    <source>
        <dbReference type="Proteomes" id="UP000777440"/>
    </source>
</evidence>
<name>A0ABS7I375_9MICO</name>
<evidence type="ECO:0000313" key="2">
    <source>
        <dbReference type="EMBL" id="MBW9111290.1"/>
    </source>
</evidence>
<protein>
    <submittedName>
        <fullName evidence="2">Carboxymuconolactone decarboxylase family protein</fullName>
    </submittedName>
</protein>
<proteinExistence type="predicted"/>